<keyword evidence="11 16" id="KW-0067">ATP-binding</keyword>
<evidence type="ECO:0000256" key="12">
    <source>
        <dbReference type="ARBA" id="ARBA00022958"/>
    </source>
</evidence>
<evidence type="ECO:0000256" key="10">
    <source>
        <dbReference type="ARBA" id="ARBA00022777"/>
    </source>
</evidence>
<comment type="similarity">
    <text evidence="14 16">Belongs to the type III pantothenate kinase family.</text>
</comment>
<evidence type="ECO:0000256" key="5">
    <source>
        <dbReference type="ARBA" id="ARBA00011738"/>
    </source>
</evidence>
<keyword evidence="18" id="KW-1185">Reference proteome</keyword>
<dbReference type="EMBL" id="FRAQ01000009">
    <property type="protein sequence ID" value="SHK90532.1"/>
    <property type="molecule type" value="Genomic_DNA"/>
</dbReference>
<protein>
    <recommendedName>
        <fullName evidence="15 16">Type III pantothenate kinase</fullName>
        <ecNumber evidence="6 16">2.7.1.33</ecNumber>
    </recommendedName>
    <alternativeName>
        <fullName evidence="16">PanK-III</fullName>
    </alternativeName>
    <alternativeName>
        <fullName evidence="16">Pantothenic acid kinase</fullName>
    </alternativeName>
</protein>
<dbReference type="Pfam" id="PF03309">
    <property type="entry name" value="Pan_kinase"/>
    <property type="match status" value="1"/>
</dbReference>
<dbReference type="RefSeq" id="WP_072799890.1">
    <property type="nucleotide sequence ID" value="NZ_FRAQ01000009.1"/>
</dbReference>
<evidence type="ECO:0000256" key="2">
    <source>
        <dbReference type="ARBA" id="ARBA00001958"/>
    </source>
</evidence>
<feature type="active site" description="Proton acceptor" evidence="16">
    <location>
        <position position="100"/>
    </location>
</feature>
<comment type="subunit">
    <text evidence="5 16">Homodimer.</text>
</comment>
<dbReference type="Proteomes" id="UP000184497">
    <property type="component" value="Unassembled WGS sequence"/>
</dbReference>
<dbReference type="InterPro" id="IPR004619">
    <property type="entry name" value="Type_III_PanK"/>
</dbReference>
<comment type="subcellular location">
    <subcellularLocation>
        <location evidence="3 16">Cytoplasm</location>
    </subcellularLocation>
</comment>
<reference evidence="18" key="1">
    <citation type="submission" date="2016-11" db="EMBL/GenBank/DDBJ databases">
        <authorList>
            <person name="Varghese N."/>
            <person name="Submissions S."/>
        </authorList>
    </citation>
    <scope>NUCLEOTIDE SEQUENCE [LARGE SCALE GENOMIC DNA]</scope>
    <source>
        <strain evidence="18">CGMCC 1.10835</strain>
    </source>
</reference>
<dbReference type="NCBIfam" id="TIGR00671">
    <property type="entry name" value="baf"/>
    <property type="match status" value="1"/>
</dbReference>
<accession>A0A1M6W9T8</accession>
<comment type="pathway">
    <text evidence="4 16">Cofactor biosynthesis; coenzyme A biosynthesis; CoA from (R)-pantothenate: step 1/5.</text>
</comment>
<dbReference type="OrthoDB" id="9781305at2"/>
<evidence type="ECO:0000256" key="8">
    <source>
        <dbReference type="ARBA" id="ARBA00022679"/>
    </source>
</evidence>
<evidence type="ECO:0000313" key="17">
    <source>
        <dbReference type="EMBL" id="SHK90532.1"/>
    </source>
</evidence>
<dbReference type="Gene3D" id="3.30.420.40">
    <property type="match status" value="2"/>
</dbReference>
<evidence type="ECO:0000256" key="13">
    <source>
        <dbReference type="ARBA" id="ARBA00022993"/>
    </source>
</evidence>
<evidence type="ECO:0000256" key="4">
    <source>
        <dbReference type="ARBA" id="ARBA00005225"/>
    </source>
</evidence>
<gene>
    <name evidence="16" type="primary">coaX</name>
    <name evidence="17" type="ORF">SAMN05216369_3549</name>
</gene>
<dbReference type="SUPFAM" id="SSF53067">
    <property type="entry name" value="Actin-like ATPase domain"/>
    <property type="match status" value="2"/>
</dbReference>
<dbReference type="STRING" id="564117.SAMN05216369_3549"/>
<evidence type="ECO:0000313" key="18">
    <source>
        <dbReference type="Proteomes" id="UP000184497"/>
    </source>
</evidence>
<comment type="catalytic activity">
    <reaction evidence="1 16">
        <text>(R)-pantothenate + ATP = (R)-4'-phosphopantothenate + ADP + H(+)</text>
        <dbReference type="Rhea" id="RHEA:16373"/>
        <dbReference type="ChEBI" id="CHEBI:10986"/>
        <dbReference type="ChEBI" id="CHEBI:15378"/>
        <dbReference type="ChEBI" id="CHEBI:29032"/>
        <dbReference type="ChEBI" id="CHEBI:30616"/>
        <dbReference type="ChEBI" id="CHEBI:456216"/>
        <dbReference type="EC" id="2.7.1.33"/>
    </reaction>
</comment>
<dbReference type="GO" id="GO:0004594">
    <property type="term" value="F:pantothenate kinase activity"/>
    <property type="evidence" value="ECO:0007669"/>
    <property type="project" value="UniProtKB-UniRule"/>
</dbReference>
<dbReference type="CDD" id="cd24015">
    <property type="entry name" value="ASKHA_NBD_PanK-III"/>
    <property type="match status" value="1"/>
</dbReference>
<evidence type="ECO:0000256" key="15">
    <source>
        <dbReference type="ARBA" id="ARBA00040883"/>
    </source>
</evidence>
<evidence type="ECO:0000256" key="7">
    <source>
        <dbReference type="ARBA" id="ARBA00022490"/>
    </source>
</evidence>
<feature type="binding site" evidence="16">
    <location>
        <position position="175"/>
    </location>
    <ligand>
        <name>substrate</name>
    </ligand>
</feature>
<dbReference type="GO" id="GO:0015937">
    <property type="term" value="P:coenzyme A biosynthetic process"/>
    <property type="evidence" value="ECO:0007669"/>
    <property type="project" value="UniProtKB-UniRule"/>
</dbReference>
<evidence type="ECO:0000256" key="1">
    <source>
        <dbReference type="ARBA" id="ARBA00001206"/>
    </source>
</evidence>
<comment type="cofactor">
    <cofactor evidence="2">
        <name>K(+)</name>
        <dbReference type="ChEBI" id="CHEBI:29103"/>
    </cofactor>
</comment>
<keyword evidence="13 16" id="KW-0173">Coenzyme A biosynthesis</keyword>
<keyword evidence="16" id="KW-0479">Metal-binding</keyword>
<dbReference type="GO" id="GO:0005524">
    <property type="term" value="F:ATP binding"/>
    <property type="evidence" value="ECO:0007669"/>
    <property type="project" value="UniProtKB-UniRule"/>
</dbReference>
<evidence type="ECO:0000256" key="9">
    <source>
        <dbReference type="ARBA" id="ARBA00022741"/>
    </source>
</evidence>
<evidence type="ECO:0000256" key="14">
    <source>
        <dbReference type="ARBA" id="ARBA00038036"/>
    </source>
</evidence>
<keyword evidence="9 16" id="KW-0547">Nucleotide-binding</keyword>
<keyword evidence="12 16" id="KW-0630">Potassium</keyword>
<feature type="binding site" evidence="16">
    <location>
        <position position="120"/>
    </location>
    <ligand>
        <name>K(+)</name>
        <dbReference type="ChEBI" id="CHEBI:29103"/>
    </ligand>
</feature>
<feature type="binding site" evidence="16">
    <location>
        <begin position="98"/>
        <end position="101"/>
    </location>
    <ligand>
        <name>substrate</name>
    </ligand>
</feature>
<evidence type="ECO:0000256" key="16">
    <source>
        <dbReference type="HAMAP-Rule" id="MF_01274"/>
    </source>
</evidence>
<comment type="cofactor">
    <cofactor evidence="16">
        <name>NH4(+)</name>
        <dbReference type="ChEBI" id="CHEBI:28938"/>
    </cofactor>
    <cofactor evidence="16">
        <name>K(+)</name>
        <dbReference type="ChEBI" id="CHEBI:29103"/>
    </cofactor>
    <text evidence="16">A monovalent cation. Ammonium or potassium.</text>
</comment>
<feature type="binding site" evidence="16">
    <location>
        <position position="91"/>
    </location>
    <ligand>
        <name>substrate</name>
    </ligand>
</feature>
<dbReference type="PANTHER" id="PTHR34265:SF1">
    <property type="entry name" value="TYPE III PANTOTHENATE KINASE"/>
    <property type="match status" value="1"/>
</dbReference>
<comment type="function">
    <text evidence="16">Catalyzes the phosphorylation of pantothenate (Pan), the first step in CoA biosynthesis.</text>
</comment>
<dbReference type="GO" id="GO:0005737">
    <property type="term" value="C:cytoplasm"/>
    <property type="evidence" value="ECO:0007669"/>
    <property type="project" value="UniProtKB-SubCell"/>
</dbReference>
<feature type="binding site" evidence="16">
    <location>
        <position position="123"/>
    </location>
    <ligand>
        <name>ATP</name>
        <dbReference type="ChEBI" id="CHEBI:30616"/>
    </ligand>
</feature>
<keyword evidence="8 16" id="KW-0808">Transferase</keyword>
<sequence length="243" mass="26513">MRLLVDAGNTRFKWRLEQEGIVIDEGWSALGTNAPLASIEGYLGAVSRVGVSAVIHEDIRLRLSSYLEQKVSGPVHFYWAEAQRFGLRNSYMDPRTMGADRWHGMYGAWKRYKCGCAVIDAGSAITVDYVNNSGQHLGGYILPGLKMMLKSLKNDAARIAFEEGEVSKAEPGINTAECVNQGLSWLSRAMIERVSKDVSELNLSQTLVTGGDAGRLFALGMKGAHHPSLVLDGLGYIDSEAFG</sequence>
<dbReference type="PANTHER" id="PTHR34265">
    <property type="entry name" value="TYPE III PANTOTHENATE KINASE"/>
    <property type="match status" value="1"/>
</dbReference>
<name>A0A1M6W9T8_9GAMM</name>
<organism evidence="17 18">
    <name type="scientific">Marinobacter antarcticus</name>
    <dbReference type="NCBI Taxonomy" id="564117"/>
    <lineage>
        <taxon>Bacteria</taxon>
        <taxon>Pseudomonadati</taxon>
        <taxon>Pseudomonadota</taxon>
        <taxon>Gammaproteobacteria</taxon>
        <taxon>Pseudomonadales</taxon>
        <taxon>Marinobacteraceae</taxon>
        <taxon>Marinobacter</taxon>
    </lineage>
</organism>
<evidence type="ECO:0000256" key="11">
    <source>
        <dbReference type="ARBA" id="ARBA00022840"/>
    </source>
</evidence>
<dbReference type="HAMAP" id="MF_01274">
    <property type="entry name" value="Pantothen_kinase_3"/>
    <property type="match status" value="1"/>
</dbReference>
<feature type="binding site" evidence="16">
    <location>
        <begin position="6"/>
        <end position="13"/>
    </location>
    <ligand>
        <name>ATP</name>
        <dbReference type="ChEBI" id="CHEBI:30616"/>
    </ligand>
</feature>
<dbReference type="EC" id="2.7.1.33" evidence="6 16"/>
<proteinExistence type="inferred from homology"/>
<dbReference type="InterPro" id="IPR043129">
    <property type="entry name" value="ATPase_NBD"/>
</dbReference>
<dbReference type="GO" id="GO:0046872">
    <property type="term" value="F:metal ion binding"/>
    <property type="evidence" value="ECO:0007669"/>
    <property type="project" value="UniProtKB-KW"/>
</dbReference>
<dbReference type="AlphaFoldDB" id="A0A1M6W9T8"/>
<evidence type="ECO:0000256" key="6">
    <source>
        <dbReference type="ARBA" id="ARBA00012102"/>
    </source>
</evidence>
<dbReference type="UniPathway" id="UPA00241">
    <property type="reaction ID" value="UER00352"/>
</dbReference>
<keyword evidence="10 16" id="KW-0418">Kinase</keyword>
<evidence type="ECO:0000256" key="3">
    <source>
        <dbReference type="ARBA" id="ARBA00004496"/>
    </source>
</evidence>
<keyword evidence="7 16" id="KW-0963">Cytoplasm</keyword>